<name>A0A429ZL41_9ENTE</name>
<evidence type="ECO:0000259" key="1">
    <source>
        <dbReference type="Pfam" id="PF13472"/>
    </source>
</evidence>
<dbReference type="InterPro" id="IPR013830">
    <property type="entry name" value="SGNH_hydro"/>
</dbReference>
<sequence length="187" mass="20953">MKKIILFGDSITAGYRNGEIDTILNTKIEHLLNTKVEIINAGIPGDTTKGALSRFQDHVVSYEPDIVTIFFGANDAAKLSGISVIQYEENLAYLIEQIGAKKVVLIGPPYAHQMMYHDERPLVDLMQYNNAAQRVAKSFSISYVDILEEMIASDSPTRFLETDGLHFSDDGYDLLARLIVEKIKERV</sequence>
<dbReference type="AlphaFoldDB" id="A0A429ZL41"/>
<dbReference type="InterPro" id="IPR008265">
    <property type="entry name" value="Lipase_GDSL_AS"/>
</dbReference>
<comment type="caution">
    <text evidence="2">The sequence shown here is derived from an EMBL/GenBank/DDBJ whole genome shotgun (WGS) entry which is preliminary data.</text>
</comment>
<dbReference type="PROSITE" id="PS01098">
    <property type="entry name" value="LIPASE_GDSL_SER"/>
    <property type="match status" value="1"/>
</dbReference>
<dbReference type="Pfam" id="PF13472">
    <property type="entry name" value="Lipase_GDSL_2"/>
    <property type="match status" value="1"/>
</dbReference>
<dbReference type="OrthoDB" id="388542at2"/>
<organism evidence="2 3">
    <name type="scientific">Vagococcus bubulae</name>
    <dbReference type="NCBI Taxonomy" id="1977868"/>
    <lineage>
        <taxon>Bacteria</taxon>
        <taxon>Bacillati</taxon>
        <taxon>Bacillota</taxon>
        <taxon>Bacilli</taxon>
        <taxon>Lactobacillales</taxon>
        <taxon>Enterococcaceae</taxon>
        <taxon>Vagococcus</taxon>
    </lineage>
</organism>
<gene>
    <name evidence="2" type="ORF">CBF36_05630</name>
</gene>
<evidence type="ECO:0000313" key="3">
    <source>
        <dbReference type="Proteomes" id="UP000288490"/>
    </source>
</evidence>
<dbReference type="Proteomes" id="UP000288490">
    <property type="component" value="Unassembled WGS sequence"/>
</dbReference>
<proteinExistence type="predicted"/>
<dbReference type="SUPFAM" id="SSF52266">
    <property type="entry name" value="SGNH hydrolase"/>
    <property type="match status" value="1"/>
</dbReference>
<accession>A0A429ZL41</accession>
<dbReference type="InterPro" id="IPR051532">
    <property type="entry name" value="Ester_Hydrolysis_Enzymes"/>
</dbReference>
<dbReference type="GO" id="GO:0016298">
    <property type="term" value="F:lipase activity"/>
    <property type="evidence" value="ECO:0007669"/>
    <property type="project" value="InterPro"/>
</dbReference>
<dbReference type="Gene3D" id="3.40.50.1110">
    <property type="entry name" value="SGNH hydrolase"/>
    <property type="match status" value="1"/>
</dbReference>
<protein>
    <recommendedName>
        <fullName evidence="1">SGNH hydrolase-type esterase domain-containing protein</fullName>
    </recommendedName>
</protein>
<dbReference type="GO" id="GO:0006629">
    <property type="term" value="P:lipid metabolic process"/>
    <property type="evidence" value="ECO:0007669"/>
    <property type="project" value="InterPro"/>
</dbReference>
<feature type="domain" description="SGNH hydrolase-type esterase" evidence="1">
    <location>
        <begin position="6"/>
        <end position="174"/>
    </location>
</feature>
<reference evidence="2 3" key="1">
    <citation type="submission" date="2017-05" db="EMBL/GenBank/DDBJ databases">
        <title>Vagococcus spp. assemblies.</title>
        <authorList>
            <person name="Gulvik C.A."/>
        </authorList>
    </citation>
    <scope>NUCLEOTIDE SEQUENCE [LARGE SCALE GENOMIC DNA]</scope>
    <source>
        <strain evidence="2 3">SS1994</strain>
    </source>
</reference>
<dbReference type="EMBL" id="NGJT01000008">
    <property type="protein sequence ID" value="RST94389.1"/>
    <property type="molecule type" value="Genomic_DNA"/>
</dbReference>
<evidence type="ECO:0000313" key="2">
    <source>
        <dbReference type="EMBL" id="RST94389.1"/>
    </source>
</evidence>
<dbReference type="PANTHER" id="PTHR30383">
    <property type="entry name" value="THIOESTERASE 1/PROTEASE 1/LYSOPHOSPHOLIPASE L1"/>
    <property type="match status" value="1"/>
</dbReference>
<dbReference type="RefSeq" id="WP_125957361.1">
    <property type="nucleotide sequence ID" value="NZ_NGJT01000008.1"/>
</dbReference>
<keyword evidence="3" id="KW-1185">Reference proteome</keyword>
<dbReference type="InterPro" id="IPR036514">
    <property type="entry name" value="SGNH_hydro_sf"/>
</dbReference>